<name>A0A9N9NC93_9GLOM</name>
<evidence type="ECO:0000313" key="1">
    <source>
        <dbReference type="EMBL" id="CAG8721856.1"/>
    </source>
</evidence>
<reference evidence="1" key="1">
    <citation type="submission" date="2021-06" db="EMBL/GenBank/DDBJ databases">
        <authorList>
            <person name="Kallberg Y."/>
            <person name="Tangrot J."/>
            <person name="Rosling A."/>
        </authorList>
    </citation>
    <scope>NUCLEOTIDE SEQUENCE</scope>
    <source>
        <strain evidence="1">MA453B</strain>
    </source>
</reference>
<dbReference type="Proteomes" id="UP000789405">
    <property type="component" value="Unassembled WGS sequence"/>
</dbReference>
<dbReference type="AlphaFoldDB" id="A0A9N9NC93"/>
<dbReference type="OrthoDB" id="2490012at2759"/>
<comment type="caution">
    <text evidence="1">The sequence shown here is derived from an EMBL/GenBank/DDBJ whole genome shotgun (WGS) entry which is preliminary data.</text>
</comment>
<gene>
    <name evidence="1" type="ORF">DERYTH_LOCUS14380</name>
</gene>
<proteinExistence type="predicted"/>
<dbReference type="EMBL" id="CAJVPY010010799">
    <property type="protein sequence ID" value="CAG8721856.1"/>
    <property type="molecule type" value="Genomic_DNA"/>
</dbReference>
<protein>
    <submittedName>
        <fullName evidence="1">5015_t:CDS:1</fullName>
    </submittedName>
</protein>
<keyword evidence="2" id="KW-1185">Reference proteome</keyword>
<evidence type="ECO:0000313" key="2">
    <source>
        <dbReference type="Proteomes" id="UP000789405"/>
    </source>
</evidence>
<accession>A0A9N9NC93</accession>
<sequence>MAIKLKKINTYYQESAEMECINKSSYKDKINIKKKKILVDYQKFAEIDYIDGIKVKSNYIILTNYQELQESRKISQFGSRQHNRIGIKIDKEDSKLDKEPNYEKVLIYYQKPVSIAHNDDTKNTENYCQIEVKEDKYKKDINEASSELKDRSDYSTIALNMINSYLKEPRNAVNKKTWYLCNNWLGLNDGKKFISTIKEVKFKEIKKLDKENNPD</sequence>
<organism evidence="1 2">
    <name type="scientific">Dentiscutata erythropus</name>
    <dbReference type="NCBI Taxonomy" id="1348616"/>
    <lineage>
        <taxon>Eukaryota</taxon>
        <taxon>Fungi</taxon>
        <taxon>Fungi incertae sedis</taxon>
        <taxon>Mucoromycota</taxon>
        <taxon>Glomeromycotina</taxon>
        <taxon>Glomeromycetes</taxon>
        <taxon>Diversisporales</taxon>
        <taxon>Gigasporaceae</taxon>
        <taxon>Dentiscutata</taxon>
    </lineage>
</organism>